<feature type="domain" description="DJ-1/PfpI" evidence="2">
    <location>
        <begin position="9"/>
        <end position="176"/>
    </location>
</feature>
<evidence type="ECO:0000256" key="1">
    <source>
        <dbReference type="ARBA" id="ARBA00008542"/>
    </source>
</evidence>
<keyword evidence="4" id="KW-1185">Reference proteome</keyword>
<dbReference type="InterPro" id="IPR002818">
    <property type="entry name" value="DJ-1/PfpI"/>
</dbReference>
<dbReference type="PROSITE" id="PS51276">
    <property type="entry name" value="PEPTIDASE_C56_PFPI"/>
    <property type="match status" value="1"/>
</dbReference>
<dbReference type="InterPro" id="IPR029062">
    <property type="entry name" value="Class_I_gatase-like"/>
</dbReference>
<dbReference type="PANTHER" id="PTHR42733">
    <property type="entry name" value="DJ-1 PROTEIN"/>
    <property type="match status" value="1"/>
</dbReference>
<name>A0ABV0KLM6_9CYAN</name>
<comment type="caution">
    <text evidence="3">The sequence shown here is derived from an EMBL/GenBank/DDBJ whole genome shotgun (WGS) entry which is preliminary data.</text>
</comment>
<dbReference type="Gene3D" id="3.40.50.880">
    <property type="match status" value="1"/>
</dbReference>
<sequence length="192" mass="20774">MATQTLSQKKVAILVADGFEQAELTEPKQALDEAGAQTHIVSPNSDAVQGWQHYDKGDNFPVDVTLDSANPDDYDALLLPGGVANPDQLRMNEKAVQFIQAFFAASKPVAAICHAPWTLIEADVVKGRKVTSWPSLKTDLKNAGAQWVDQEVVVDNGLITSRRPHDIPAFNRAIVEAFATGLQEDQPLASVS</sequence>
<dbReference type="InterPro" id="IPR006286">
    <property type="entry name" value="C56_PfpI-like"/>
</dbReference>
<evidence type="ECO:0000313" key="4">
    <source>
        <dbReference type="Proteomes" id="UP001476950"/>
    </source>
</evidence>
<dbReference type="PANTHER" id="PTHR42733:SF12">
    <property type="entry name" value="PROTEINASE"/>
    <property type="match status" value="1"/>
</dbReference>
<protein>
    <submittedName>
        <fullName evidence="3">Type 1 glutamine amidotransferase</fullName>
    </submittedName>
</protein>
<dbReference type="CDD" id="cd03134">
    <property type="entry name" value="GATase1_PfpI_like"/>
    <property type="match status" value="1"/>
</dbReference>
<dbReference type="NCBIfam" id="TIGR01382">
    <property type="entry name" value="PfpI"/>
    <property type="match status" value="1"/>
</dbReference>
<dbReference type="Proteomes" id="UP001476950">
    <property type="component" value="Unassembled WGS sequence"/>
</dbReference>
<dbReference type="EMBL" id="JAMPLM010000015">
    <property type="protein sequence ID" value="MEP1060115.1"/>
    <property type="molecule type" value="Genomic_DNA"/>
</dbReference>
<dbReference type="RefSeq" id="WP_190449302.1">
    <property type="nucleotide sequence ID" value="NZ_JAMPLM010000015.1"/>
</dbReference>
<reference evidence="3 4" key="1">
    <citation type="submission" date="2022-04" db="EMBL/GenBank/DDBJ databases">
        <title>Positive selection, recombination, and allopatry shape intraspecific diversity of widespread and dominant cyanobacteria.</title>
        <authorList>
            <person name="Wei J."/>
            <person name="Shu W."/>
            <person name="Hu C."/>
        </authorList>
    </citation>
    <scope>NUCLEOTIDE SEQUENCE [LARGE SCALE GENOMIC DNA]</scope>
    <source>
        <strain evidence="3 4">AS-A4</strain>
    </source>
</reference>
<keyword evidence="3" id="KW-0315">Glutamine amidotransferase</keyword>
<dbReference type="SUPFAM" id="SSF52317">
    <property type="entry name" value="Class I glutamine amidotransferase-like"/>
    <property type="match status" value="1"/>
</dbReference>
<proteinExistence type="inferred from homology"/>
<dbReference type="Pfam" id="PF01965">
    <property type="entry name" value="DJ-1_PfpI"/>
    <property type="match status" value="1"/>
</dbReference>
<organism evidence="3 4">
    <name type="scientific">Stenomitos frigidus AS-A4</name>
    <dbReference type="NCBI Taxonomy" id="2933935"/>
    <lineage>
        <taxon>Bacteria</taxon>
        <taxon>Bacillati</taxon>
        <taxon>Cyanobacteriota</taxon>
        <taxon>Cyanophyceae</taxon>
        <taxon>Leptolyngbyales</taxon>
        <taxon>Leptolyngbyaceae</taxon>
        <taxon>Stenomitos</taxon>
    </lineage>
</organism>
<evidence type="ECO:0000259" key="2">
    <source>
        <dbReference type="Pfam" id="PF01965"/>
    </source>
</evidence>
<comment type="similarity">
    <text evidence="1">Belongs to the peptidase C56 family.</text>
</comment>
<gene>
    <name evidence="3" type="ORF">NDI38_16885</name>
</gene>
<accession>A0ABV0KLM6</accession>
<evidence type="ECO:0000313" key="3">
    <source>
        <dbReference type="EMBL" id="MEP1060115.1"/>
    </source>
</evidence>